<keyword evidence="7 9" id="KW-1133">Transmembrane helix</keyword>
<evidence type="ECO:0000259" key="10">
    <source>
        <dbReference type="PROSITE" id="PS50850"/>
    </source>
</evidence>
<protein>
    <submittedName>
        <fullName evidence="11">MFS transporter</fullName>
    </submittedName>
</protein>
<dbReference type="PROSITE" id="PS50850">
    <property type="entry name" value="MFS"/>
    <property type="match status" value="1"/>
</dbReference>
<dbReference type="Pfam" id="PF07690">
    <property type="entry name" value="MFS_1"/>
    <property type="match status" value="1"/>
</dbReference>
<feature type="transmembrane region" description="Helical" evidence="9">
    <location>
        <begin position="51"/>
        <end position="68"/>
    </location>
</feature>
<dbReference type="RefSeq" id="WP_067415902.1">
    <property type="nucleotide sequence ID" value="NZ_LNTY01000034.1"/>
</dbReference>
<dbReference type="InterPro" id="IPR011701">
    <property type="entry name" value="MFS"/>
</dbReference>
<keyword evidence="12" id="KW-1185">Reference proteome</keyword>
<evidence type="ECO:0000256" key="5">
    <source>
        <dbReference type="ARBA" id="ARBA00022597"/>
    </source>
</evidence>
<dbReference type="InterPro" id="IPR036259">
    <property type="entry name" value="MFS_trans_sf"/>
</dbReference>
<evidence type="ECO:0000256" key="2">
    <source>
        <dbReference type="ARBA" id="ARBA00006523"/>
    </source>
</evidence>
<evidence type="ECO:0000256" key="1">
    <source>
        <dbReference type="ARBA" id="ARBA00004651"/>
    </source>
</evidence>
<feature type="transmembrane region" description="Helical" evidence="9">
    <location>
        <begin position="167"/>
        <end position="189"/>
    </location>
</feature>
<comment type="subcellular location">
    <subcellularLocation>
        <location evidence="1">Cell membrane</location>
        <topology evidence="1">Multi-pass membrane protein</topology>
    </subcellularLocation>
</comment>
<dbReference type="OrthoDB" id="7337792at2"/>
<dbReference type="AlphaFoldDB" id="A0A135I7D0"/>
<keyword evidence="8 9" id="KW-0472">Membrane</keyword>
<reference evidence="11 12" key="1">
    <citation type="submission" date="2015-11" db="EMBL/GenBank/DDBJ databases">
        <title>Genomic Taxonomy of the Vibrionaceae.</title>
        <authorList>
            <person name="Gomez-Gil B."/>
            <person name="Enciso-Ibarra J."/>
        </authorList>
    </citation>
    <scope>NUCLEOTIDE SEQUENCE [LARGE SCALE GENOMIC DNA]</scope>
    <source>
        <strain evidence="11 12">CAIM 912</strain>
    </source>
</reference>
<comment type="similarity">
    <text evidence="2">Belongs to the major facilitator superfamily. Set transporter family.</text>
</comment>
<feature type="transmembrane region" description="Helical" evidence="9">
    <location>
        <begin position="219"/>
        <end position="238"/>
    </location>
</feature>
<evidence type="ECO:0000256" key="4">
    <source>
        <dbReference type="ARBA" id="ARBA00022475"/>
    </source>
</evidence>
<keyword evidence="4" id="KW-1003">Cell membrane</keyword>
<feature type="transmembrane region" description="Helical" evidence="9">
    <location>
        <begin position="345"/>
        <end position="368"/>
    </location>
</feature>
<feature type="transmembrane region" description="Helical" evidence="9">
    <location>
        <begin position="138"/>
        <end position="155"/>
    </location>
</feature>
<evidence type="ECO:0000256" key="7">
    <source>
        <dbReference type="ARBA" id="ARBA00022989"/>
    </source>
</evidence>
<evidence type="ECO:0000313" key="11">
    <source>
        <dbReference type="EMBL" id="KXF81294.1"/>
    </source>
</evidence>
<dbReference type="CDD" id="cd17471">
    <property type="entry name" value="MFS_Set"/>
    <property type="match status" value="1"/>
</dbReference>
<dbReference type="Gene3D" id="1.20.1250.20">
    <property type="entry name" value="MFS general substrate transporter like domains"/>
    <property type="match status" value="1"/>
</dbReference>
<evidence type="ECO:0000256" key="6">
    <source>
        <dbReference type="ARBA" id="ARBA00022692"/>
    </source>
</evidence>
<dbReference type="STRING" id="294935.ATN88_00645"/>
<evidence type="ECO:0000256" key="9">
    <source>
        <dbReference type="SAM" id="Phobius"/>
    </source>
</evidence>
<dbReference type="InterPro" id="IPR020846">
    <property type="entry name" value="MFS_dom"/>
</dbReference>
<keyword evidence="6 9" id="KW-0812">Transmembrane</keyword>
<accession>A0A135I7D0</accession>
<feature type="transmembrane region" description="Helical" evidence="9">
    <location>
        <begin position="309"/>
        <end position="333"/>
    </location>
</feature>
<comment type="caution">
    <text evidence="11">The sequence shown here is derived from an EMBL/GenBank/DDBJ whole genome shotgun (WGS) entry which is preliminary data.</text>
</comment>
<dbReference type="EMBL" id="LNTY01000034">
    <property type="protein sequence ID" value="KXF81294.1"/>
    <property type="molecule type" value="Genomic_DNA"/>
</dbReference>
<feature type="transmembrane region" description="Helical" evidence="9">
    <location>
        <begin position="14"/>
        <end position="39"/>
    </location>
</feature>
<keyword evidence="3" id="KW-0813">Transport</keyword>
<name>A0A135I7D0_9GAMM</name>
<gene>
    <name evidence="11" type="ORF">ATN88_00645</name>
</gene>
<feature type="domain" description="Major facilitator superfamily (MFS) profile" evidence="10">
    <location>
        <begin position="219"/>
        <end position="408"/>
    </location>
</feature>
<keyword evidence="5" id="KW-0762">Sugar transport</keyword>
<evidence type="ECO:0000256" key="8">
    <source>
        <dbReference type="ARBA" id="ARBA00023136"/>
    </source>
</evidence>
<feature type="transmembrane region" description="Helical" evidence="9">
    <location>
        <begin position="374"/>
        <end position="392"/>
    </location>
</feature>
<proteinExistence type="inferred from homology"/>
<dbReference type="GO" id="GO:0005886">
    <property type="term" value="C:plasma membrane"/>
    <property type="evidence" value="ECO:0007669"/>
    <property type="project" value="UniProtKB-SubCell"/>
</dbReference>
<sequence>MKSYLNFIVKKEPLFYLLICLFAGMGGGFFMPLLSLFVIDGLGASPSQMGVYLALSVISGVFVSQLFATLSDYGWERRRIIAMSQAAFIVTMLSFVFIRNYYLALVVTIFVFSISCAAMPQTFALGREYADRKMRENSTLFVSLMRAMMSLAWVIGPPLAFIVKDMIGFNGAFLFAALVMSVSALLVLATKRFSAEYTEDKEKQPVLVDKTPWRKIAGVPMYLGAVLMLFWANSMYVISIPLYVTKELELGGAVAGQLLGLAAFLEIPIMVLAGVCAVKVAPQKLMILSASVACVFYVLLFNADQLWQMYALQLLNGFAVGISASLGMVVIQNKMPKQIGVATTLFNNCISIASLMSSLAVGMIAQYYSYHSVMIAMMVAGVSALLLLMLSLSRDRSRECTQLAMKQA</sequence>
<dbReference type="PANTHER" id="PTHR23535">
    <property type="entry name" value="SUGAR EFFLUX TRANSPORTER A-RELATED"/>
    <property type="match status" value="1"/>
</dbReference>
<feature type="transmembrane region" description="Helical" evidence="9">
    <location>
        <begin position="104"/>
        <end position="126"/>
    </location>
</feature>
<organism evidence="11 12">
    <name type="scientific">Enterovibrio coralii</name>
    <dbReference type="NCBI Taxonomy" id="294935"/>
    <lineage>
        <taxon>Bacteria</taxon>
        <taxon>Pseudomonadati</taxon>
        <taxon>Pseudomonadota</taxon>
        <taxon>Gammaproteobacteria</taxon>
        <taxon>Vibrionales</taxon>
        <taxon>Vibrionaceae</taxon>
        <taxon>Enterovibrio</taxon>
    </lineage>
</organism>
<dbReference type="Proteomes" id="UP000070529">
    <property type="component" value="Unassembled WGS sequence"/>
</dbReference>
<evidence type="ECO:0000256" key="3">
    <source>
        <dbReference type="ARBA" id="ARBA00022448"/>
    </source>
</evidence>
<dbReference type="PANTHER" id="PTHR23535:SF2">
    <property type="entry name" value="SUGAR EFFLUX TRANSPORTER A-RELATED"/>
    <property type="match status" value="1"/>
</dbReference>
<dbReference type="GO" id="GO:0022857">
    <property type="term" value="F:transmembrane transporter activity"/>
    <property type="evidence" value="ECO:0007669"/>
    <property type="project" value="InterPro"/>
</dbReference>
<feature type="transmembrane region" description="Helical" evidence="9">
    <location>
        <begin position="285"/>
        <end position="303"/>
    </location>
</feature>
<feature type="transmembrane region" description="Helical" evidence="9">
    <location>
        <begin position="258"/>
        <end position="278"/>
    </location>
</feature>
<dbReference type="SUPFAM" id="SSF103473">
    <property type="entry name" value="MFS general substrate transporter"/>
    <property type="match status" value="1"/>
</dbReference>
<evidence type="ECO:0000313" key="12">
    <source>
        <dbReference type="Proteomes" id="UP000070529"/>
    </source>
</evidence>
<feature type="transmembrane region" description="Helical" evidence="9">
    <location>
        <begin position="80"/>
        <end position="98"/>
    </location>
</feature>